<accession>V5SDE6</accession>
<dbReference type="PROSITE" id="PS51257">
    <property type="entry name" value="PROKAR_LIPOPROTEIN"/>
    <property type="match status" value="1"/>
</dbReference>
<evidence type="ECO:0000313" key="4">
    <source>
        <dbReference type="Proteomes" id="UP000018542"/>
    </source>
</evidence>
<evidence type="ECO:0000256" key="2">
    <source>
        <dbReference type="SAM" id="SignalP"/>
    </source>
</evidence>
<gene>
    <name evidence="3" type="ORF">W911_09090</name>
</gene>
<dbReference type="PATRIC" id="fig|1029756.8.peg.1892"/>
<evidence type="ECO:0000313" key="3">
    <source>
        <dbReference type="EMBL" id="AHB48512.1"/>
    </source>
</evidence>
<protein>
    <recommendedName>
        <fullName evidence="5">Lipoprotein</fullName>
    </recommendedName>
</protein>
<feature type="signal peptide" evidence="2">
    <location>
        <begin position="1"/>
        <end position="20"/>
    </location>
</feature>
<evidence type="ECO:0008006" key="5">
    <source>
        <dbReference type="Google" id="ProtNLM"/>
    </source>
</evidence>
<sequence>MRRKLPFQAGTALLLGAALAGCAGSGLSLPALPKPEEIAADETRPEPSGLQAMMIPSNRVVGSPTEVYTRLARGVLTCWFGADGPLKAAYIYHAQADPASKGGKAQIRIMTRDHEASDPRALRAYLIAIGPGEGSTKVEVENRRLPEHLAVRLKDDVDRWATGVDGCGEGPVTAGWAADPAPDAANASKNSKKSKAP</sequence>
<dbReference type="Proteomes" id="UP000018542">
    <property type="component" value="Chromosome"/>
</dbReference>
<organism evidence="3 4">
    <name type="scientific">Hyphomicrobium nitrativorans NL23</name>
    <dbReference type="NCBI Taxonomy" id="1029756"/>
    <lineage>
        <taxon>Bacteria</taxon>
        <taxon>Pseudomonadati</taxon>
        <taxon>Pseudomonadota</taxon>
        <taxon>Alphaproteobacteria</taxon>
        <taxon>Hyphomicrobiales</taxon>
        <taxon>Hyphomicrobiaceae</taxon>
        <taxon>Hyphomicrobium</taxon>
    </lineage>
</organism>
<keyword evidence="4" id="KW-1185">Reference proteome</keyword>
<keyword evidence="2" id="KW-0732">Signal</keyword>
<feature type="compositionally biased region" description="Low complexity" evidence="1">
    <location>
        <begin position="177"/>
        <end position="189"/>
    </location>
</feature>
<proteinExistence type="predicted"/>
<feature type="chain" id="PRO_5004740552" description="Lipoprotein" evidence="2">
    <location>
        <begin position="21"/>
        <end position="197"/>
    </location>
</feature>
<dbReference type="EMBL" id="CP006912">
    <property type="protein sequence ID" value="AHB48512.1"/>
    <property type="molecule type" value="Genomic_DNA"/>
</dbReference>
<dbReference type="HOGENOM" id="CLU_1382496_0_0_5"/>
<dbReference type="KEGG" id="hni:W911_09090"/>
<evidence type="ECO:0000256" key="1">
    <source>
        <dbReference type="SAM" id="MobiDB-lite"/>
    </source>
</evidence>
<dbReference type="AlphaFoldDB" id="V5SDE6"/>
<feature type="region of interest" description="Disordered" evidence="1">
    <location>
        <begin position="171"/>
        <end position="197"/>
    </location>
</feature>
<name>V5SDE6_9HYPH</name>
<reference evidence="3 4" key="1">
    <citation type="journal article" date="2014" name="Genome Announc.">
        <title>Complete Genome Sequence of Hyphomicrobium nitrativorans Strain NL23, a Denitrifying Bacterium Isolated from Biofilm of a Methanol-Fed Denitrification System Treating Seawater at the Montreal Biodome.</title>
        <authorList>
            <person name="Martineau C."/>
            <person name="Villeneuve C."/>
            <person name="Mauffrey F."/>
            <person name="Villemur R."/>
        </authorList>
    </citation>
    <scope>NUCLEOTIDE SEQUENCE [LARGE SCALE GENOMIC DNA]</scope>
    <source>
        <strain evidence="3">NL23</strain>
    </source>
</reference>